<evidence type="ECO:0000313" key="6">
    <source>
        <dbReference type="EMBL" id="MCQ8179980.1"/>
    </source>
</evidence>
<evidence type="ECO:0000256" key="2">
    <source>
        <dbReference type="ARBA" id="ARBA00022448"/>
    </source>
</evidence>
<dbReference type="EMBL" id="JANIBM010000002">
    <property type="protein sequence ID" value="MCQ8179980.1"/>
    <property type="molecule type" value="Genomic_DNA"/>
</dbReference>
<dbReference type="InterPro" id="IPR015860">
    <property type="entry name" value="ABC_transpr_TagH-like"/>
</dbReference>
<evidence type="ECO:0000256" key="1">
    <source>
        <dbReference type="ARBA" id="ARBA00005417"/>
    </source>
</evidence>
<dbReference type="PANTHER" id="PTHR46743">
    <property type="entry name" value="TEICHOIC ACIDS EXPORT ATP-BINDING PROTEIN TAGH"/>
    <property type="match status" value="1"/>
</dbReference>
<dbReference type="SMART" id="SM00382">
    <property type="entry name" value="AAA"/>
    <property type="match status" value="1"/>
</dbReference>
<dbReference type="PANTHER" id="PTHR46743:SF2">
    <property type="entry name" value="TEICHOIC ACIDS EXPORT ATP-BINDING PROTEIN TAGH"/>
    <property type="match status" value="1"/>
</dbReference>
<dbReference type="InterPro" id="IPR003439">
    <property type="entry name" value="ABC_transporter-like_ATP-bd"/>
</dbReference>
<evidence type="ECO:0000256" key="3">
    <source>
        <dbReference type="ARBA" id="ARBA00022741"/>
    </source>
</evidence>
<dbReference type="Gene3D" id="2.70.50.60">
    <property type="entry name" value="abc- transporter (atp binding component) like domain"/>
    <property type="match status" value="1"/>
</dbReference>
<dbReference type="Pfam" id="PF00005">
    <property type="entry name" value="ABC_tran"/>
    <property type="match status" value="1"/>
</dbReference>
<protein>
    <submittedName>
        <fullName evidence="6">ABC transporter ATP-binding protein</fullName>
    </submittedName>
</protein>
<dbReference type="CDD" id="cd10147">
    <property type="entry name" value="Wzt_C-like"/>
    <property type="match status" value="1"/>
</dbReference>
<dbReference type="GO" id="GO:0005524">
    <property type="term" value="F:ATP binding"/>
    <property type="evidence" value="ECO:0007669"/>
    <property type="project" value="UniProtKB-KW"/>
</dbReference>
<comment type="similarity">
    <text evidence="1">Belongs to the ABC transporter superfamily.</text>
</comment>
<sequence length="410" mass="46235">MAIIEVNHLTKEYQLGHLTSAKETALNALRRLTFQPTLERERFKALDDVSFQIEEGEVVGIIGHNGAGKSTLLKHLANISKPTKGEVIVRGSVAPLIEVGAGVNPELTGRENIFLNGAILGIPKRVIQQKLDEIIDFSELEQFIDTPVKRYSSGMTVKLGFSIATSMEADILIVDEVLAVGDLSFQRKCFDRMEDLIKRQGRTVLLVSHNIRQIQRLCNRVILLDHGVIHMEGDPQKVCDRFYEQSDKKIKDTMELSSSKSIGSGEIDLMELYFCNEFGKRTEDLTYKKDCSIHFKINVIHEIEDLTFGFGFHTTDFLYLTTHNSEEQINIERIPRGITEITCNIKQLPLLPGIYSIRFGITSGKSARTIFYGENMKHFQVIGKIPITIRDGFFALDAKWEQTDANTAAI</sequence>
<organism evidence="6 7">
    <name type="scientific">Methylomonas aurea</name>
    <dbReference type="NCBI Taxonomy" id="2952224"/>
    <lineage>
        <taxon>Bacteria</taxon>
        <taxon>Pseudomonadati</taxon>
        <taxon>Pseudomonadota</taxon>
        <taxon>Gammaproteobacteria</taxon>
        <taxon>Methylococcales</taxon>
        <taxon>Methylococcaceae</taxon>
        <taxon>Methylomonas</taxon>
    </lineage>
</organism>
<keyword evidence="4 6" id="KW-0067">ATP-binding</keyword>
<dbReference type="InterPro" id="IPR050683">
    <property type="entry name" value="Bact_Polysacc_Export_ATP-bd"/>
</dbReference>
<dbReference type="Pfam" id="PF14524">
    <property type="entry name" value="Wzt_C"/>
    <property type="match status" value="1"/>
</dbReference>
<reference evidence="6 7" key="1">
    <citation type="submission" date="2022-07" db="EMBL/GenBank/DDBJ databases">
        <title>Methylomonas rivi sp. nov., Methylomonas rosea sp. nov., Methylomonas aureus sp. nov. and Methylomonas subterranea sp. nov., four novel methanotrophs isolated from a freshwater creek and the deep terrestrial subsurface.</title>
        <authorList>
            <person name="Abin C."/>
            <person name="Sankaranarayanan K."/>
            <person name="Garner C."/>
            <person name="Sindelar R."/>
            <person name="Kotary K."/>
            <person name="Garner R."/>
            <person name="Barclay S."/>
            <person name="Lawson P."/>
            <person name="Krumholz L."/>
        </authorList>
    </citation>
    <scope>NUCLEOTIDE SEQUENCE [LARGE SCALE GENOMIC DNA]</scope>
    <source>
        <strain evidence="6 7">SURF-1</strain>
    </source>
</reference>
<accession>A0ABT1UCW2</accession>
<proteinExistence type="inferred from homology"/>
<dbReference type="Proteomes" id="UP001524569">
    <property type="component" value="Unassembled WGS sequence"/>
</dbReference>
<dbReference type="InterPro" id="IPR029439">
    <property type="entry name" value="Wzt_C"/>
</dbReference>
<keyword evidence="2" id="KW-0813">Transport</keyword>
<keyword evidence="7" id="KW-1185">Reference proteome</keyword>
<dbReference type="Gene3D" id="3.40.50.300">
    <property type="entry name" value="P-loop containing nucleotide triphosphate hydrolases"/>
    <property type="match status" value="1"/>
</dbReference>
<keyword evidence="3" id="KW-0547">Nucleotide-binding</keyword>
<dbReference type="CDD" id="cd03220">
    <property type="entry name" value="ABC_KpsT_Wzt"/>
    <property type="match status" value="1"/>
</dbReference>
<dbReference type="PROSITE" id="PS50893">
    <property type="entry name" value="ABC_TRANSPORTER_2"/>
    <property type="match status" value="1"/>
</dbReference>
<feature type="domain" description="ABC transporter" evidence="5">
    <location>
        <begin position="29"/>
        <end position="251"/>
    </location>
</feature>
<dbReference type="InterPro" id="IPR003593">
    <property type="entry name" value="AAA+_ATPase"/>
</dbReference>
<name>A0ABT1UCW2_9GAMM</name>
<evidence type="ECO:0000259" key="5">
    <source>
        <dbReference type="PROSITE" id="PS50893"/>
    </source>
</evidence>
<comment type="caution">
    <text evidence="6">The sequence shown here is derived from an EMBL/GenBank/DDBJ whole genome shotgun (WGS) entry which is preliminary data.</text>
</comment>
<dbReference type="SUPFAM" id="SSF52540">
    <property type="entry name" value="P-loop containing nucleoside triphosphate hydrolases"/>
    <property type="match status" value="1"/>
</dbReference>
<evidence type="ECO:0000256" key="4">
    <source>
        <dbReference type="ARBA" id="ARBA00022840"/>
    </source>
</evidence>
<dbReference type="RefSeq" id="WP_256609359.1">
    <property type="nucleotide sequence ID" value="NZ_JANIBM010000002.1"/>
</dbReference>
<evidence type="ECO:0000313" key="7">
    <source>
        <dbReference type="Proteomes" id="UP001524569"/>
    </source>
</evidence>
<dbReference type="InterPro" id="IPR027417">
    <property type="entry name" value="P-loop_NTPase"/>
</dbReference>
<gene>
    <name evidence="6" type="ORF">NP603_02555</name>
</gene>